<dbReference type="InterPro" id="IPR002105">
    <property type="entry name" value="Dockerin_1_rpt"/>
</dbReference>
<dbReference type="Gene3D" id="3.80.10.10">
    <property type="entry name" value="Ribonuclease Inhibitor"/>
    <property type="match status" value="1"/>
</dbReference>
<feature type="domain" description="Dockerin" evidence="1">
    <location>
        <begin position="550"/>
        <end position="618"/>
    </location>
</feature>
<dbReference type="GO" id="GO:0004553">
    <property type="term" value="F:hydrolase activity, hydrolyzing O-glycosyl compounds"/>
    <property type="evidence" value="ECO:0007669"/>
    <property type="project" value="InterPro"/>
</dbReference>
<dbReference type="CDD" id="cd14256">
    <property type="entry name" value="Dockerin_I"/>
    <property type="match status" value="1"/>
</dbReference>
<dbReference type="GO" id="GO:0000272">
    <property type="term" value="P:polysaccharide catabolic process"/>
    <property type="evidence" value="ECO:0007669"/>
    <property type="project" value="InterPro"/>
</dbReference>
<dbReference type="InterPro" id="IPR016134">
    <property type="entry name" value="Dockerin_dom"/>
</dbReference>
<dbReference type="InterPro" id="IPR032675">
    <property type="entry name" value="LRR_dom_sf"/>
</dbReference>
<dbReference type="eggNOG" id="COG5279">
    <property type="taxonomic scope" value="Bacteria"/>
</dbReference>
<dbReference type="Proteomes" id="UP000016662">
    <property type="component" value="Unassembled WGS sequence"/>
</dbReference>
<dbReference type="PATRIC" id="fig|411473.3.peg.372"/>
<dbReference type="InterPro" id="IPR026906">
    <property type="entry name" value="LRR_5"/>
</dbReference>
<evidence type="ECO:0000313" key="3">
    <source>
        <dbReference type="Proteomes" id="UP000016662"/>
    </source>
</evidence>
<dbReference type="SUPFAM" id="SSF63446">
    <property type="entry name" value="Type I dockerin domain"/>
    <property type="match status" value="1"/>
</dbReference>
<dbReference type="Gene3D" id="1.10.1330.10">
    <property type="entry name" value="Dockerin domain"/>
    <property type="match status" value="1"/>
</dbReference>
<reference evidence="2 3" key="1">
    <citation type="submission" date="2013-07" db="EMBL/GenBank/DDBJ databases">
        <authorList>
            <person name="Weinstock G."/>
            <person name="Sodergren E."/>
            <person name="Wylie T."/>
            <person name="Fulton L."/>
            <person name="Fulton R."/>
            <person name="Fronick C."/>
            <person name="O'Laughlin M."/>
            <person name="Godfrey J."/>
            <person name="Miner T."/>
            <person name="Herter B."/>
            <person name="Appelbaum E."/>
            <person name="Cordes M."/>
            <person name="Lek S."/>
            <person name="Wollam A."/>
            <person name="Pepin K.H."/>
            <person name="Palsikar V.B."/>
            <person name="Mitreva M."/>
            <person name="Wilson R.K."/>
        </authorList>
    </citation>
    <scope>NUCLEOTIDE SEQUENCE [LARGE SCALE GENOMIC DNA]</scope>
    <source>
        <strain evidence="2 3">ATCC 27760</strain>
    </source>
</reference>
<dbReference type="InterPro" id="IPR036439">
    <property type="entry name" value="Dockerin_dom_sf"/>
</dbReference>
<dbReference type="AlphaFoldDB" id="U2KF55"/>
<protein>
    <submittedName>
        <fullName evidence="2">Dockerin type I repeat-containing domain protein</fullName>
    </submittedName>
</protein>
<organism evidence="2 3">
    <name type="scientific">Ruminococcus callidus ATCC 27760</name>
    <dbReference type="NCBI Taxonomy" id="411473"/>
    <lineage>
        <taxon>Bacteria</taxon>
        <taxon>Bacillati</taxon>
        <taxon>Bacillota</taxon>
        <taxon>Clostridia</taxon>
        <taxon>Eubacteriales</taxon>
        <taxon>Oscillospiraceae</taxon>
        <taxon>Ruminococcus</taxon>
    </lineage>
</organism>
<dbReference type="PROSITE" id="PS51766">
    <property type="entry name" value="DOCKERIN"/>
    <property type="match status" value="1"/>
</dbReference>
<dbReference type="HOGENOM" id="CLU_442030_0_0_9"/>
<dbReference type="InterPro" id="IPR002931">
    <property type="entry name" value="Transglutaminase-like"/>
</dbReference>
<dbReference type="Pfam" id="PF01841">
    <property type="entry name" value="Transglut_core"/>
    <property type="match status" value="1"/>
</dbReference>
<dbReference type="Pfam" id="PF13306">
    <property type="entry name" value="LRR_5"/>
    <property type="match status" value="1"/>
</dbReference>
<dbReference type="InterPro" id="IPR038765">
    <property type="entry name" value="Papain-like_cys_pep_sf"/>
</dbReference>
<comment type="caution">
    <text evidence="2">The sequence shown here is derived from an EMBL/GenBank/DDBJ whole genome shotgun (WGS) entry which is preliminary data.</text>
</comment>
<dbReference type="Pfam" id="PF00404">
    <property type="entry name" value="Dockerin_1"/>
    <property type="match status" value="1"/>
</dbReference>
<evidence type="ECO:0000313" key="2">
    <source>
        <dbReference type="EMBL" id="ERJ97146.1"/>
    </source>
</evidence>
<dbReference type="STRING" id="411473.RUMCAL_00490"/>
<name>U2KF55_9FIRM</name>
<keyword evidence="3" id="KW-1185">Reference proteome</keyword>
<gene>
    <name evidence="2" type="ORF">RUMCAL_00490</name>
</gene>
<proteinExistence type="predicted"/>
<evidence type="ECO:0000259" key="1">
    <source>
        <dbReference type="PROSITE" id="PS51766"/>
    </source>
</evidence>
<dbReference type="SUPFAM" id="SSF54001">
    <property type="entry name" value="Cysteine proteinases"/>
    <property type="match status" value="1"/>
</dbReference>
<dbReference type="EMBL" id="AWVF01000045">
    <property type="protein sequence ID" value="ERJ97146.1"/>
    <property type="molecule type" value="Genomic_DNA"/>
</dbReference>
<accession>U2KF55</accession>
<sequence length="618" mass="66227">MTDDLLSVQGIPVEHTPEIALYGAGNTSPDEQAAYPEDIYSSTMGYDVLNDAQKSLYRKIKAAAHAFYTGTAAAEGVSYGSDEEKLPCFAVVSNTDSSLSNEDTVKVISMFRNDNPMYFFVGNNYLYSMDYDFETEKNYVGAVYIACVEEYTSGTARQAERRALETQITAAREQVEAQDTAWAKARAANDWLCNSLTYAYDASGNPDDSMASHSIVGAFDERYCAAVCEGYAKAFQLLMNAAGVANAYIVGLGNGGGHAWNMAQMDDGYYYYFDVTWNDSTSSDKYFAAGETSFSKNHTPNTADGERWDYLYDLPDVPEDDGTDETGTVLTEGDFTYQLYTDHAVLTAYTGEDVSVSVPEEADGLPVTAIKGAFAGNAAVQLVDLPKTVTAVSYGTGGIGAFENCTALQAVSMILTSRVEYHSFRNCSALQTATLPQTVTLVGAGAFAACTSLNTLRVYSSDCTFGAASAVPAETVLYGYAGSTAQAYAKKYDRTFLLFGTVTTAATTAATETTTTTTQTTTTTRATTQTTSDSTTATTTATTVTAGEILLPEVGDCNNDGVCRVDDLVLLNQYLLGSVQGSEVQRPAMDCNADGTVDSRDSQLLAMFLMQLIPRLPA</sequence>
<dbReference type="Gene3D" id="3.10.620.30">
    <property type="match status" value="1"/>
</dbReference>